<reference evidence="1" key="1">
    <citation type="submission" date="2022-11" db="EMBL/GenBank/DDBJ databases">
        <title>Genome Sequence of Boeremia exigua.</title>
        <authorList>
            <person name="Buettner E."/>
        </authorList>
    </citation>
    <scope>NUCLEOTIDE SEQUENCE</scope>
    <source>
        <strain evidence="1">CU02</strain>
    </source>
</reference>
<evidence type="ECO:0000313" key="2">
    <source>
        <dbReference type="Proteomes" id="UP001153331"/>
    </source>
</evidence>
<keyword evidence="2" id="KW-1185">Reference proteome</keyword>
<comment type="caution">
    <text evidence="1">The sequence shown here is derived from an EMBL/GenBank/DDBJ whole genome shotgun (WGS) entry which is preliminary data.</text>
</comment>
<sequence>METLEQFLSLPSKASLPLADTFQDLSLPEVDSPDMPFPNMKKRLQGFYTDSKRRHRDSQESVISSQKQQSSTPDSANTPRSSGAKDRSTVASNASQELLTEEPTRKRARIQPWLVHQAQRFDRMKHGFRKHRDSMFDQEDVEKELKLASKNANAVVQGPDGEPLDQRVIDHFFMLHQACGSGWRDSARWERHQAKCLQMQCDVCTSPWYVMRSSLSPPKTPSSQPTQSISPQSQKPLKKPTSFEDRILSIPAWRSGSQGRKDKGKSPATIETMQESSRKMIVRPQAQALTHLPERAKERNL</sequence>
<accession>A0ACC2HPI5</accession>
<evidence type="ECO:0000313" key="1">
    <source>
        <dbReference type="EMBL" id="KAJ8104668.1"/>
    </source>
</evidence>
<dbReference type="EMBL" id="JAPHNI010001872">
    <property type="protein sequence ID" value="KAJ8104668.1"/>
    <property type="molecule type" value="Genomic_DNA"/>
</dbReference>
<protein>
    <submittedName>
        <fullName evidence="1">Uncharacterized protein</fullName>
    </submittedName>
</protein>
<organism evidence="1 2">
    <name type="scientific">Boeremia exigua</name>
    <dbReference type="NCBI Taxonomy" id="749465"/>
    <lineage>
        <taxon>Eukaryota</taxon>
        <taxon>Fungi</taxon>
        <taxon>Dikarya</taxon>
        <taxon>Ascomycota</taxon>
        <taxon>Pezizomycotina</taxon>
        <taxon>Dothideomycetes</taxon>
        <taxon>Pleosporomycetidae</taxon>
        <taxon>Pleosporales</taxon>
        <taxon>Pleosporineae</taxon>
        <taxon>Didymellaceae</taxon>
        <taxon>Boeremia</taxon>
    </lineage>
</organism>
<dbReference type="Proteomes" id="UP001153331">
    <property type="component" value="Unassembled WGS sequence"/>
</dbReference>
<name>A0ACC2HPI5_9PLEO</name>
<proteinExistence type="predicted"/>
<gene>
    <name evidence="1" type="ORF">OPT61_g10633</name>
</gene>